<dbReference type="Proteomes" id="UP000322873">
    <property type="component" value="Unassembled WGS sequence"/>
</dbReference>
<keyword evidence="1" id="KW-0863">Zinc-finger</keyword>
<proteinExistence type="predicted"/>
<evidence type="ECO:0000313" key="5">
    <source>
        <dbReference type="Proteomes" id="UP000322873"/>
    </source>
</evidence>
<sequence length="862" mass="96504">MSKPVNMKPQTVWDRISSSAVKVPIKTIDKAPVGPVNKAPVGPVDKAPAPSVFDKIPSSTVDLLVDALNKALTISNNGAAPILTMESLIYTYKRSLVRLARGTIPSSDNGSPITIMDNFITLLVGYIITLSSSKSLKDTNDPLIYKSAADIFDLILVSLEENATVPLTPRSIIYAFEHSVAQLTADATQKPKIKSPTNVIGNVIDLLTAYISKFSPGYTHQPLDQLVEGLVPSWIINLPTDAVGQSPALPEVSMVPSSTTESRIKTIDSSVPLASSDVKLLGLRTMKYCTKENMLLLALAQLSGWTANKISCELERIFGVQISATEIYVIYENWGKKRDFCVSQTQREVMKNIIKSYSIQDLVKEARPLCKKRKPFDSPFSKTWTPHSEYPEVFLPGYDNEFRIQATAMIIRDQCWDVLTELEYQLINSSPIKPLKPLITRTLAEWSDEVSKLIEAEPNEHDALCEDKYTSVIFDYIAVFNKYYEKRWGVMEDCNKSFSDGKTMHIRSLGYGAGVLLRYMMIDRMQAAHILRQEVAERIGYRLINHDDVELENHQWCGICHKELKESGQATVKMVICCNQPIESACLRRKLFANFEENAKENATKRCPVCQYALPETFITKLSQEHKKELAEYRKRKPVYLDHNHARDRVRGPEEFQKISKVRLDIFRTLSARLEAEILRSQNLRVEGAGKSVPFQHFLCPCDPLHCDNLSQELESAEGHEHFLFMQSMLFVTRMLKSYQLGEPPLSGCSRSYFKNLNALKPATPSPSAPTPLPTAWVPPPKAWIPVLTPMASTQYPEQTFVPSVTQVDGLGALGPTPPPWAPTPLPMTWVPPPTTSVRTPTPSTLSNRYGDHTSPCSQADV</sequence>
<dbReference type="VEuPathDB" id="FungiDB:MFRU_041g00520"/>
<evidence type="ECO:0000313" key="4">
    <source>
        <dbReference type="EMBL" id="KAA8568036.1"/>
    </source>
</evidence>
<dbReference type="OrthoDB" id="8062037at2759"/>
<dbReference type="InterPro" id="IPR001841">
    <property type="entry name" value="Znf_RING"/>
</dbReference>
<dbReference type="EMBL" id="VICG01000010">
    <property type="protein sequence ID" value="KAA8568036.1"/>
    <property type="molecule type" value="Genomic_DNA"/>
</dbReference>
<keyword evidence="5" id="KW-1185">Reference proteome</keyword>
<keyword evidence="1" id="KW-0479">Metal-binding</keyword>
<feature type="compositionally biased region" description="Low complexity" evidence="2">
    <location>
        <begin position="836"/>
        <end position="845"/>
    </location>
</feature>
<dbReference type="AlphaFoldDB" id="A0A5M9JJW9"/>
<accession>A0A5M9JJW9</accession>
<gene>
    <name evidence="4" type="ORF">EYC84_008456</name>
</gene>
<comment type="caution">
    <text evidence="4">The sequence shown here is derived from an EMBL/GenBank/DDBJ whole genome shotgun (WGS) entry which is preliminary data.</text>
</comment>
<feature type="domain" description="RING-type" evidence="3">
    <location>
        <begin position="557"/>
        <end position="611"/>
    </location>
</feature>
<reference evidence="4 5" key="1">
    <citation type="submission" date="2019-06" db="EMBL/GenBank/DDBJ databases">
        <title>Genome Sequence of the Brown Rot Fungal Pathogen Monilinia fructicola.</title>
        <authorList>
            <person name="De Miccolis Angelini R.M."/>
            <person name="Landi L."/>
            <person name="Abate D."/>
            <person name="Pollastro S."/>
            <person name="Romanazzi G."/>
            <person name="Faretra F."/>
        </authorList>
    </citation>
    <scope>NUCLEOTIDE SEQUENCE [LARGE SCALE GENOMIC DNA]</scope>
    <source>
        <strain evidence="4 5">Mfrc123</strain>
    </source>
</reference>
<protein>
    <recommendedName>
        <fullName evidence="3">RING-type domain-containing protein</fullName>
    </recommendedName>
</protein>
<evidence type="ECO:0000259" key="3">
    <source>
        <dbReference type="PROSITE" id="PS50089"/>
    </source>
</evidence>
<dbReference type="PROSITE" id="PS50089">
    <property type="entry name" value="ZF_RING_2"/>
    <property type="match status" value="1"/>
</dbReference>
<name>A0A5M9JJW9_MONFR</name>
<evidence type="ECO:0000256" key="2">
    <source>
        <dbReference type="SAM" id="MobiDB-lite"/>
    </source>
</evidence>
<evidence type="ECO:0000256" key="1">
    <source>
        <dbReference type="PROSITE-ProRule" id="PRU00175"/>
    </source>
</evidence>
<keyword evidence="1" id="KW-0862">Zinc</keyword>
<organism evidence="4 5">
    <name type="scientific">Monilinia fructicola</name>
    <name type="common">Brown rot fungus</name>
    <name type="synonym">Ciboria fructicola</name>
    <dbReference type="NCBI Taxonomy" id="38448"/>
    <lineage>
        <taxon>Eukaryota</taxon>
        <taxon>Fungi</taxon>
        <taxon>Dikarya</taxon>
        <taxon>Ascomycota</taxon>
        <taxon>Pezizomycotina</taxon>
        <taxon>Leotiomycetes</taxon>
        <taxon>Helotiales</taxon>
        <taxon>Sclerotiniaceae</taxon>
        <taxon>Monilinia</taxon>
    </lineage>
</organism>
<feature type="region of interest" description="Disordered" evidence="2">
    <location>
        <begin position="832"/>
        <end position="862"/>
    </location>
</feature>
<dbReference type="GO" id="GO:0008270">
    <property type="term" value="F:zinc ion binding"/>
    <property type="evidence" value="ECO:0007669"/>
    <property type="project" value="UniProtKB-KW"/>
</dbReference>